<comment type="catalytic activity">
    <reaction evidence="1">
        <text>ATP + protein L-histidine = ADP + protein N-phospho-L-histidine.</text>
        <dbReference type="EC" id="2.7.13.3"/>
    </reaction>
</comment>
<dbReference type="EMBL" id="BMMX01000026">
    <property type="protein sequence ID" value="GGL07025.1"/>
    <property type="molecule type" value="Genomic_DNA"/>
</dbReference>
<keyword evidence="8" id="KW-1133">Transmembrane helix</keyword>
<dbReference type="InterPro" id="IPR004358">
    <property type="entry name" value="Sig_transdc_His_kin-like_C"/>
</dbReference>
<evidence type="ECO:0000256" key="2">
    <source>
        <dbReference type="ARBA" id="ARBA00012438"/>
    </source>
</evidence>
<proteinExistence type="predicted"/>
<protein>
    <recommendedName>
        <fullName evidence="6">Sensor-like histidine kinase SenX3</fullName>
        <ecNumber evidence="2">2.7.13.3</ecNumber>
    </recommendedName>
</protein>
<dbReference type="SUPFAM" id="SSF141371">
    <property type="entry name" value="PilZ domain-like"/>
    <property type="match status" value="1"/>
</dbReference>
<keyword evidence="5" id="KW-0902">Two-component regulatory system</keyword>
<dbReference type="GO" id="GO:0004673">
    <property type="term" value="F:protein histidine kinase activity"/>
    <property type="evidence" value="ECO:0007669"/>
    <property type="project" value="UniProtKB-EC"/>
</dbReference>
<accession>A0A8J3C256</accession>
<dbReference type="AlphaFoldDB" id="A0A8J3C256"/>
<dbReference type="SUPFAM" id="SSF55874">
    <property type="entry name" value="ATPase domain of HSP90 chaperone/DNA topoisomerase II/histidine kinase"/>
    <property type="match status" value="1"/>
</dbReference>
<dbReference type="InterPro" id="IPR009875">
    <property type="entry name" value="PilZ_domain"/>
</dbReference>
<keyword evidence="11" id="KW-1185">Reference proteome</keyword>
<evidence type="ECO:0000313" key="11">
    <source>
        <dbReference type="Proteomes" id="UP000656042"/>
    </source>
</evidence>
<keyword evidence="8" id="KW-0472">Membrane</keyword>
<dbReference type="GO" id="GO:0000156">
    <property type="term" value="F:phosphorelay response regulator activity"/>
    <property type="evidence" value="ECO:0007669"/>
    <property type="project" value="TreeGrafter"/>
</dbReference>
<evidence type="ECO:0000256" key="8">
    <source>
        <dbReference type="SAM" id="Phobius"/>
    </source>
</evidence>
<dbReference type="SMART" id="SM00387">
    <property type="entry name" value="HATPase_c"/>
    <property type="match status" value="1"/>
</dbReference>
<evidence type="ECO:0000256" key="6">
    <source>
        <dbReference type="ARBA" id="ARBA00039401"/>
    </source>
</evidence>
<organism evidence="10 11">
    <name type="scientific">Mangrovihabitans endophyticus</name>
    <dbReference type="NCBI Taxonomy" id="1751298"/>
    <lineage>
        <taxon>Bacteria</taxon>
        <taxon>Bacillati</taxon>
        <taxon>Actinomycetota</taxon>
        <taxon>Actinomycetes</taxon>
        <taxon>Micromonosporales</taxon>
        <taxon>Micromonosporaceae</taxon>
        <taxon>Mangrovihabitans</taxon>
    </lineage>
</organism>
<evidence type="ECO:0000256" key="4">
    <source>
        <dbReference type="ARBA" id="ARBA00022777"/>
    </source>
</evidence>
<comment type="caution">
    <text evidence="10">The sequence shown here is derived from an EMBL/GenBank/DDBJ whole genome shotgun (WGS) entry which is preliminary data.</text>
</comment>
<dbReference type="Gene3D" id="2.40.10.220">
    <property type="entry name" value="predicted glycosyltransferase like domains"/>
    <property type="match status" value="1"/>
</dbReference>
<dbReference type="InterPro" id="IPR003594">
    <property type="entry name" value="HATPase_dom"/>
</dbReference>
<dbReference type="PANTHER" id="PTHR42878:SF15">
    <property type="entry name" value="BACTERIOPHYTOCHROME"/>
    <property type="match status" value="1"/>
</dbReference>
<dbReference type="EC" id="2.7.13.3" evidence="2"/>
<evidence type="ECO:0000256" key="5">
    <source>
        <dbReference type="ARBA" id="ARBA00023012"/>
    </source>
</evidence>
<feature type="domain" description="Histidine kinase" evidence="9">
    <location>
        <begin position="369"/>
        <end position="589"/>
    </location>
</feature>
<gene>
    <name evidence="10" type="ORF">GCM10012284_46510</name>
</gene>
<keyword evidence="4" id="KW-0418">Kinase</keyword>
<dbReference type="PROSITE" id="PS51257">
    <property type="entry name" value="PROKAR_LIPOPROTEIN"/>
    <property type="match status" value="1"/>
</dbReference>
<feature type="compositionally biased region" description="Basic residues" evidence="7">
    <location>
        <begin position="743"/>
        <end position="755"/>
    </location>
</feature>
<feature type="transmembrane region" description="Helical" evidence="8">
    <location>
        <begin position="301"/>
        <end position="322"/>
    </location>
</feature>
<keyword evidence="3" id="KW-0808">Transferase</keyword>
<evidence type="ECO:0000256" key="7">
    <source>
        <dbReference type="SAM" id="MobiDB-lite"/>
    </source>
</evidence>
<dbReference type="PRINTS" id="PR00344">
    <property type="entry name" value="BCTRLSENSOR"/>
</dbReference>
<dbReference type="Proteomes" id="UP000656042">
    <property type="component" value="Unassembled WGS sequence"/>
</dbReference>
<dbReference type="GO" id="GO:0035438">
    <property type="term" value="F:cyclic-di-GMP binding"/>
    <property type="evidence" value="ECO:0007669"/>
    <property type="project" value="InterPro"/>
</dbReference>
<dbReference type="Pfam" id="PF02518">
    <property type="entry name" value="HATPase_c"/>
    <property type="match status" value="1"/>
</dbReference>
<dbReference type="GO" id="GO:0030295">
    <property type="term" value="F:protein kinase activator activity"/>
    <property type="evidence" value="ECO:0007669"/>
    <property type="project" value="TreeGrafter"/>
</dbReference>
<evidence type="ECO:0000313" key="10">
    <source>
        <dbReference type="EMBL" id="GGL07025.1"/>
    </source>
</evidence>
<dbReference type="Pfam" id="PF07238">
    <property type="entry name" value="PilZ"/>
    <property type="match status" value="1"/>
</dbReference>
<dbReference type="PROSITE" id="PS50109">
    <property type="entry name" value="HIS_KIN"/>
    <property type="match status" value="1"/>
</dbReference>
<name>A0A8J3C256_9ACTN</name>
<dbReference type="InterPro" id="IPR036890">
    <property type="entry name" value="HATPase_C_sf"/>
</dbReference>
<feature type="region of interest" description="Disordered" evidence="7">
    <location>
        <begin position="722"/>
        <end position="755"/>
    </location>
</feature>
<evidence type="ECO:0000259" key="9">
    <source>
        <dbReference type="PROSITE" id="PS50109"/>
    </source>
</evidence>
<evidence type="ECO:0000256" key="1">
    <source>
        <dbReference type="ARBA" id="ARBA00000085"/>
    </source>
</evidence>
<keyword evidence="8" id="KW-0812">Transmembrane</keyword>
<dbReference type="PANTHER" id="PTHR42878">
    <property type="entry name" value="TWO-COMPONENT HISTIDINE KINASE"/>
    <property type="match status" value="1"/>
</dbReference>
<reference evidence="10" key="1">
    <citation type="journal article" date="2014" name="Int. J. Syst. Evol. Microbiol.">
        <title>Complete genome sequence of Corynebacterium casei LMG S-19264T (=DSM 44701T), isolated from a smear-ripened cheese.</title>
        <authorList>
            <consortium name="US DOE Joint Genome Institute (JGI-PGF)"/>
            <person name="Walter F."/>
            <person name="Albersmeier A."/>
            <person name="Kalinowski J."/>
            <person name="Ruckert C."/>
        </authorList>
    </citation>
    <scope>NUCLEOTIDE SEQUENCE</scope>
    <source>
        <strain evidence="10">CGMCC 4.7299</strain>
    </source>
</reference>
<dbReference type="InterPro" id="IPR005467">
    <property type="entry name" value="His_kinase_dom"/>
</dbReference>
<sequence>MGHPRARPRWLTWHVIAAITVTLACGAGTALLSREMAATHSAEREIEARHGLETVTYALGAALQRYADVSSSTAVALGGQSDLSGADFASLTEAAMALPAAMSTGLIVPSTATTRARLDLTWLDSPSSKIELRPDRSVTDHRYLMMSASADQVRVPLGIDVPSGTAAATLRQDARLSGIARASGPSPPAGDPRVPSGADDPLIMIVAPIYGTVGVPDAGLFRGWLETLVDARKLVRGAVGDVNVDPVDVTLGAGSMAVTASLAAPGESTDEPVESRFASLGQNWTVTLTSATSRGDMSGRLLAPLTAAFGSALSLGIGLFIFHLGRSRRRTLTEVNRAVAELAADVERGSLEAERLRARSRELQSSNRQIATRLERPLSEVSVELATARDFFATGLLDRGHDVLQHARRRTETMHRLVGDLLMMASMDDAAIRSETVDLARLLERVLDERQLNWPGSLGQVTVDPMPEVIGDPALLALVMDRLLENALTYVPPGGIPRVEVTADLTGPGWRGEYWRIAVRDQGIGIEAAERPFVFEAFRPIATTDGRHAGNRVSLALCRKIIRAHGGDIDVDENAGGGCVVRFTLPTRAERRHHRRVPFRTVARLRFPDRIVEGRTVDLSEGGARCAVSEPAIQPGSLADLELVIDGQAFSTTARVLVAGRTEPDGNLRLEFVGPGPALTAAIRRVLYAVDNGSGTGPNIGEITSLTTAELAMSAPAVKATAWESERTTSATPDSKTVAHRGAGLHRHSRRARRQ</sequence>
<dbReference type="Gene3D" id="3.30.565.10">
    <property type="entry name" value="Histidine kinase-like ATPase, C-terminal domain"/>
    <property type="match status" value="1"/>
</dbReference>
<dbReference type="GO" id="GO:0007234">
    <property type="term" value="P:osmosensory signaling via phosphorelay pathway"/>
    <property type="evidence" value="ECO:0007669"/>
    <property type="project" value="TreeGrafter"/>
</dbReference>
<dbReference type="InterPro" id="IPR050351">
    <property type="entry name" value="BphY/WalK/GraS-like"/>
</dbReference>
<evidence type="ECO:0000256" key="3">
    <source>
        <dbReference type="ARBA" id="ARBA00022679"/>
    </source>
</evidence>
<reference evidence="10" key="2">
    <citation type="submission" date="2020-09" db="EMBL/GenBank/DDBJ databases">
        <authorList>
            <person name="Sun Q."/>
            <person name="Zhou Y."/>
        </authorList>
    </citation>
    <scope>NUCLEOTIDE SEQUENCE</scope>
    <source>
        <strain evidence="10">CGMCC 4.7299</strain>
    </source>
</reference>